<dbReference type="InterPro" id="IPR004360">
    <property type="entry name" value="Glyas_Fos-R_dOase_dom"/>
</dbReference>
<dbReference type="Gene3D" id="3.10.180.10">
    <property type="entry name" value="2,3-Dihydroxybiphenyl 1,2-Dioxygenase, domain 1"/>
    <property type="match status" value="1"/>
</dbReference>
<dbReference type="PANTHER" id="PTHR36503:SF3">
    <property type="entry name" value="BLR0126 PROTEIN"/>
    <property type="match status" value="1"/>
</dbReference>
<protein>
    <submittedName>
        <fullName evidence="2">VOC family protein</fullName>
    </submittedName>
</protein>
<dbReference type="Pfam" id="PF00903">
    <property type="entry name" value="Glyoxalase"/>
    <property type="match status" value="1"/>
</dbReference>
<dbReference type="SUPFAM" id="SSF54593">
    <property type="entry name" value="Glyoxalase/Bleomycin resistance protein/Dihydroxybiphenyl dioxygenase"/>
    <property type="match status" value="1"/>
</dbReference>
<evidence type="ECO:0000313" key="2">
    <source>
        <dbReference type="EMBL" id="QRV33347.1"/>
    </source>
</evidence>
<dbReference type="EMBL" id="CP070249">
    <property type="protein sequence ID" value="QRV44460.1"/>
    <property type="molecule type" value="Genomic_DNA"/>
</dbReference>
<dbReference type="PANTHER" id="PTHR36503">
    <property type="entry name" value="BLR2520 PROTEIN"/>
    <property type="match status" value="1"/>
</dbReference>
<dbReference type="AlphaFoldDB" id="A0ABD7CQV9"/>
<dbReference type="RefSeq" id="WP_199807154.1">
    <property type="nucleotide sequence ID" value="NZ_CP070242.1"/>
</dbReference>
<evidence type="ECO:0000259" key="1">
    <source>
        <dbReference type="PROSITE" id="PS51819"/>
    </source>
</evidence>
<sequence length="137" mass="15262">MKDSVRCSYVRLMVDDYEACFLFYRDVVGFSVLYGDEESRYAELDMGTGTHLALNKREVMAEAFGTLHADAKLPGQDRFALILETDDVDATAARLRDAGAAVVKEPQDWPGWGIRAAHFRDPDGYLVEVNSPLPDEG</sequence>
<dbReference type="PROSITE" id="PS51819">
    <property type="entry name" value="VOC"/>
    <property type="match status" value="1"/>
</dbReference>
<dbReference type="GeneID" id="63983787"/>
<name>A0ABD7CQV9_9ACTN</name>
<evidence type="ECO:0000313" key="4">
    <source>
        <dbReference type="Proteomes" id="UP000598054"/>
    </source>
</evidence>
<accession>A0ABD7CQV9</accession>
<dbReference type="InterPro" id="IPR037523">
    <property type="entry name" value="VOC_core"/>
</dbReference>
<evidence type="ECO:0000313" key="3">
    <source>
        <dbReference type="EMBL" id="QRV44460.1"/>
    </source>
</evidence>
<dbReference type="Proteomes" id="UP000598054">
    <property type="component" value="Chromosome"/>
</dbReference>
<keyword evidence="4" id="KW-1185">Reference proteome</keyword>
<evidence type="ECO:0000313" key="5">
    <source>
        <dbReference type="Proteomes" id="UP000623926"/>
    </source>
</evidence>
<gene>
    <name evidence="3" type="ORF">I6J41_29730</name>
    <name evidence="2" type="ORF">I6J42_04285</name>
</gene>
<reference evidence="4 5" key="1">
    <citation type="submission" date="2021-02" db="EMBL/GenBank/DDBJ databases">
        <title>FDA dAtabase for Regulatory Grade micrObial Sequences (FDA-ARGOS): Supporting development and validation of Infectious Disease Dx tests.</title>
        <authorList>
            <person name="Sproer C."/>
            <person name="Gronow S."/>
            <person name="Severitt S."/>
            <person name="Schroder I."/>
            <person name="Tallon L."/>
            <person name="Sadzewicz L."/>
            <person name="Zhao X."/>
            <person name="Boylan J."/>
            <person name="Ott S."/>
            <person name="Bowen H."/>
            <person name="Vavikolanu K."/>
            <person name="Mehta A."/>
            <person name="Aluvathingal J."/>
            <person name="Nadendla S."/>
            <person name="Lowell S."/>
            <person name="Myers T."/>
            <person name="Yan Y."/>
            <person name="Sichtig H."/>
        </authorList>
    </citation>
    <scope>NUCLEOTIDE SEQUENCE [LARGE SCALE GENOMIC DNA]</scope>
    <source>
        <strain evidence="3 4">FDAARGOS_1211</strain>
        <strain evidence="2 5">FDAARGOS_1212</strain>
    </source>
</reference>
<dbReference type="InterPro" id="IPR029068">
    <property type="entry name" value="Glyas_Bleomycin-R_OHBP_Dase"/>
</dbReference>
<dbReference type="EMBL" id="CP070245">
    <property type="protein sequence ID" value="QRV33347.1"/>
    <property type="molecule type" value="Genomic_DNA"/>
</dbReference>
<organism evidence="2 5">
    <name type="scientific">Streptomyces californicus</name>
    <dbReference type="NCBI Taxonomy" id="67351"/>
    <lineage>
        <taxon>Bacteria</taxon>
        <taxon>Bacillati</taxon>
        <taxon>Actinomycetota</taxon>
        <taxon>Actinomycetes</taxon>
        <taxon>Kitasatosporales</taxon>
        <taxon>Streptomycetaceae</taxon>
        <taxon>Streptomyces</taxon>
    </lineage>
</organism>
<feature type="domain" description="VOC" evidence="1">
    <location>
        <begin position="6"/>
        <end position="132"/>
    </location>
</feature>
<dbReference type="Proteomes" id="UP000623926">
    <property type="component" value="Chromosome"/>
</dbReference>
<proteinExistence type="predicted"/>